<keyword evidence="2" id="KW-1185">Reference proteome</keyword>
<dbReference type="EMBL" id="JACGCM010001586">
    <property type="protein sequence ID" value="KAF6153139.1"/>
    <property type="molecule type" value="Genomic_DNA"/>
</dbReference>
<proteinExistence type="predicted"/>
<sequence>MGFPSHNPTIGNPNLVGANKLSFVAFRSLAALKVEFLQIEELFLFSALTLKTHKGNSADSP</sequence>
<accession>A0A7J7MDY9</accession>
<reference evidence="1 2" key="1">
    <citation type="journal article" date="2020" name="IScience">
        <title>Genome Sequencing of the Endangered Kingdonia uniflora (Circaeasteraceae, Ranunculales) Reveals Potential Mechanisms of Evolutionary Specialization.</title>
        <authorList>
            <person name="Sun Y."/>
            <person name="Deng T."/>
            <person name="Zhang A."/>
            <person name="Moore M.J."/>
            <person name="Landis J.B."/>
            <person name="Lin N."/>
            <person name="Zhang H."/>
            <person name="Zhang X."/>
            <person name="Huang J."/>
            <person name="Zhang X."/>
            <person name="Sun H."/>
            <person name="Wang H."/>
        </authorList>
    </citation>
    <scope>NUCLEOTIDE SEQUENCE [LARGE SCALE GENOMIC DNA]</scope>
    <source>
        <strain evidence="1">TB1705</strain>
        <tissue evidence="1">Leaf</tissue>
    </source>
</reference>
<evidence type="ECO:0000313" key="1">
    <source>
        <dbReference type="EMBL" id="KAF6153139.1"/>
    </source>
</evidence>
<evidence type="ECO:0000313" key="2">
    <source>
        <dbReference type="Proteomes" id="UP000541444"/>
    </source>
</evidence>
<dbReference type="Proteomes" id="UP000541444">
    <property type="component" value="Unassembled WGS sequence"/>
</dbReference>
<dbReference type="AlphaFoldDB" id="A0A7J7MDY9"/>
<protein>
    <submittedName>
        <fullName evidence="1">Uncharacterized protein</fullName>
    </submittedName>
</protein>
<feature type="non-terminal residue" evidence="1">
    <location>
        <position position="1"/>
    </location>
</feature>
<comment type="caution">
    <text evidence="1">The sequence shown here is derived from an EMBL/GenBank/DDBJ whole genome shotgun (WGS) entry which is preliminary data.</text>
</comment>
<organism evidence="1 2">
    <name type="scientific">Kingdonia uniflora</name>
    <dbReference type="NCBI Taxonomy" id="39325"/>
    <lineage>
        <taxon>Eukaryota</taxon>
        <taxon>Viridiplantae</taxon>
        <taxon>Streptophyta</taxon>
        <taxon>Embryophyta</taxon>
        <taxon>Tracheophyta</taxon>
        <taxon>Spermatophyta</taxon>
        <taxon>Magnoliopsida</taxon>
        <taxon>Ranunculales</taxon>
        <taxon>Circaeasteraceae</taxon>
        <taxon>Kingdonia</taxon>
    </lineage>
</organism>
<name>A0A7J7MDY9_9MAGN</name>
<gene>
    <name evidence="1" type="ORF">GIB67_034861</name>
</gene>